<dbReference type="EMBL" id="LT991977">
    <property type="protein sequence ID" value="SPK76416.1"/>
    <property type="molecule type" value="Genomic_DNA"/>
</dbReference>
<gene>
    <name evidence="1" type="ORF">CT19425_MP80045</name>
</gene>
<name>A0A375IP19_9BURK</name>
<protein>
    <submittedName>
        <fullName evidence="1">Uncharacterized protein</fullName>
    </submittedName>
</protein>
<proteinExistence type="predicted"/>
<dbReference type="Proteomes" id="UP000255505">
    <property type="component" value="Plasmid II"/>
</dbReference>
<organism evidence="1 2">
    <name type="scientific">Cupriavidus taiwanensis</name>
    <dbReference type="NCBI Taxonomy" id="164546"/>
    <lineage>
        <taxon>Bacteria</taxon>
        <taxon>Pseudomonadati</taxon>
        <taxon>Pseudomonadota</taxon>
        <taxon>Betaproteobacteria</taxon>
        <taxon>Burkholderiales</taxon>
        <taxon>Burkholderiaceae</taxon>
        <taxon>Cupriavidus</taxon>
    </lineage>
</organism>
<dbReference type="AlphaFoldDB" id="A0A375IP19"/>
<evidence type="ECO:0000313" key="1">
    <source>
        <dbReference type="EMBL" id="SPK76416.1"/>
    </source>
</evidence>
<geneLocation type="plasmid" evidence="1">
    <name>II</name>
</geneLocation>
<accession>A0A375IP19</accession>
<reference evidence="1 2" key="1">
    <citation type="submission" date="2018-01" db="EMBL/GenBank/DDBJ databases">
        <authorList>
            <person name="Gaut B.S."/>
            <person name="Morton B.R."/>
            <person name="Clegg M.T."/>
            <person name="Duvall M.R."/>
        </authorList>
    </citation>
    <scope>NUCLEOTIDE SEQUENCE [LARGE SCALE GENOMIC DNA]</scope>
    <source>
        <strain evidence="1">Cupriavidus taiwanensis LMG 19425</strain>
        <plasmid evidence="2">Plasmid ii</plasmid>
    </source>
</reference>
<sequence length="356" mass="38533">MRMQAHVGALAGALRHLAQEQEVAAGAAHADKVERQRRAKTHFGLARERVVRRHHQDQLVARVAHRAHPRRVVAGVEIPGQDADIGLMRRHRGQDSLAGTLLQVDVDVGVGQQEAAQAGNNEAVERAAVGQQPDIALQPGREAPDLAMHALHAQQQFAHMDQQGFARRGQLHAARAAHEQRRAHGVLQVLQAVARRRRGDVSGRRAARQALRIGNGLEQAQVGQFVTQGNSIRAAAVETVGAARALSPAILVHPWRRSRSRPTRRLAQLMWTPSIFFAKVLWTAYTKVRAIAGAPVGGLRFLASKPAPHAEIPAAPRAAPSQELSCKSSPICFSKAVAMKRSSSTSRPLAPRSTPA</sequence>
<evidence type="ECO:0000313" key="2">
    <source>
        <dbReference type="Proteomes" id="UP000255505"/>
    </source>
</evidence>
<keyword evidence="1" id="KW-0614">Plasmid</keyword>